<evidence type="ECO:0000256" key="7">
    <source>
        <dbReference type="ARBA" id="ARBA00023157"/>
    </source>
</evidence>
<dbReference type="GO" id="GO:0001771">
    <property type="term" value="P:immunological synapse formation"/>
    <property type="evidence" value="ECO:0007669"/>
    <property type="project" value="TreeGrafter"/>
</dbReference>
<dbReference type="Proteomes" id="UP000261660">
    <property type="component" value="Unplaced"/>
</dbReference>
<dbReference type="Pfam" id="PF01823">
    <property type="entry name" value="MACPF"/>
    <property type="match status" value="1"/>
</dbReference>
<name>A0A3Q3ET72_9LABR</name>
<dbReference type="InterPro" id="IPR035892">
    <property type="entry name" value="C2_domain_sf"/>
</dbReference>
<evidence type="ECO:0000313" key="11">
    <source>
        <dbReference type="Ensembl" id="ENSLBEP00000010636.1"/>
    </source>
</evidence>
<evidence type="ECO:0000259" key="10">
    <source>
        <dbReference type="PROSITE" id="PS51412"/>
    </source>
</evidence>
<dbReference type="Ensembl" id="ENSLBET00000011206.1">
    <property type="protein sequence ID" value="ENSLBEP00000010636.1"/>
    <property type="gene ID" value="ENSLBEG00000008204.1"/>
</dbReference>
<dbReference type="InterPro" id="IPR020864">
    <property type="entry name" value="MACPF"/>
</dbReference>
<dbReference type="SMART" id="SM00457">
    <property type="entry name" value="MACPF"/>
    <property type="match status" value="1"/>
</dbReference>
<evidence type="ECO:0000256" key="3">
    <source>
        <dbReference type="ARBA" id="ARBA00009214"/>
    </source>
</evidence>
<organism evidence="11 12">
    <name type="scientific">Labrus bergylta</name>
    <name type="common">ballan wrasse</name>
    <dbReference type="NCBI Taxonomy" id="56723"/>
    <lineage>
        <taxon>Eukaryota</taxon>
        <taxon>Metazoa</taxon>
        <taxon>Chordata</taxon>
        <taxon>Craniata</taxon>
        <taxon>Vertebrata</taxon>
        <taxon>Euteleostomi</taxon>
        <taxon>Actinopterygii</taxon>
        <taxon>Neopterygii</taxon>
        <taxon>Teleostei</taxon>
        <taxon>Neoteleostei</taxon>
        <taxon>Acanthomorphata</taxon>
        <taxon>Eupercaria</taxon>
        <taxon>Labriformes</taxon>
        <taxon>Labridae</taxon>
        <taxon>Labrus</taxon>
    </lineage>
</organism>
<keyword evidence="6" id="KW-0472">Membrane</keyword>
<keyword evidence="4" id="KW-0964">Secreted</keyword>
<evidence type="ECO:0000256" key="2">
    <source>
        <dbReference type="ARBA" id="ARBA00004613"/>
    </source>
</evidence>
<accession>A0A3Q3ET72</accession>
<dbReference type="PROSITE" id="PS50004">
    <property type="entry name" value="C2"/>
    <property type="match status" value="1"/>
</dbReference>
<comment type="similarity">
    <text evidence="3">Belongs to the complement C6/C7/C8/C9 family.</text>
</comment>
<protein>
    <submittedName>
        <fullName evidence="11">Perforin-1-like</fullName>
    </submittedName>
</protein>
<dbReference type="PROSITE" id="PS51412">
    <property type="entry name" value="MACPF_2"/>
    <property type="match status" value="1"/>
</dbReference>
<dbReference type="PROSITE" id="PS00279">
    <property type="entry name" value="MACPF_1"/>
    <property type="match status" value="1"/>
</dbReference>
<dbReference type="GO" id="GO:0031640">
    <property type="term" value="P:killing of cells of another organism"/>
    <property type="evidence" value="ECO:0007669"/>
    <property type="project" value="UniProtKB-KW"/>
</dbReference>
<sequence>MFSFSSPTLLLLSLFLSLSSSPALSCRIGSYRKCVKASFVPGHNLVGEGFDVVTLQRTGAYMIDVKNYLTPKGTCTLCTNSLQGNKLQKLPVSAVDWRAFSQCTADLQNSQHTSVRYFIIQHVKDKSKRFVSAGLDVGGTRSSAYNFASKRSREDHYSFSTHRISCIHYRYRVSNRPQLSSQFRKDLARLPSFYNSSTKAQYNELINTYGTHYIRQVFLGGQLRRVTAARICLSSLNGFSTQKVNKQSHLIEYDSCSGILQNTDITASFSSGLHQHYTEVVGGTGWVGEFLIAQNDSLGYTKWLNTLKDQPDIVKYYLRPMYMLVPNAALKAGLKVAIEQYLEDNAVKKSPKESDCGAMISNCCPKKLWVGTLEVTVIRAWGLKADFWGADKTEGYVKVWYGSHYRQTHMVKSNDPWWNAYYNFGKVDTNSNFYFEIWDVDWPNHELLGKCWRNLSQGTHIFNCPIHEGTFQIKFTLTCDTHLTGDRCEQYKPSTE</sequence>
<dbReference type="GO" id="GO:0001913">
    <property type="term" value="P:T cell mediated cytotoxicity"/>
    <property type="evidence" value="ECO:0007669"/>
    <property type="project" value="TreeGrafter"/>
</dbReference>
<dbReference type="PANTHER" id="PTHR46096:SF1">
    <property type="entry name" value="PERFORIN 1.5"/>
    <property type="match status" value="1"/>
</dbReference>
<proteinExistence type="inferred from homology"/>
<dbReference type="Gene3D" id="2.60.40.150">
    <property type="entry name" value="C2 domain"/>
    <property type="match status" value="1"/>
</dbReference>
<evidence type="ECO:0000259" key="9">
    <source>
        <dbReference type="PROSITE" id="PS50004"/>
    </source>
</evidence>
<feature type="domain" description="MACPF" evidence="10">
    <location>
        <begin position="30"/>
        <end position="357"/>
    </location>
</feature>
<evidence type="ECO:0000256" key="4">
    <source>
        <dbReference type="ARBA" id="ARBA00022525"/>
    </source>
</evidence>
<feature type="chain" id="PRO_5018585368" evidence="8">
    <location>
        <begin position="26"/>
        <end position="496"/>
    </location>
</feature>
<comment type="subcellular location">
    <subcellularLocation>
        <location evidence="1">Membrane</location>
    </subcellularLocation>
    <subcellularLocation>
        <location evidence="2">Secreted</location>
    </subcellularLocation>
</comment>
<reference evidence="11" key="2">
    <citation type="submission" date="2025-09" db="UniProtKB">
        <authorList>
            <consortium name="Ensembl"/>
        </authorList>
    </citation>
    <scope>IDENTIFICATION</scope>
</reference>
<evidence type="ECO:0000256" key="6">
    <source>
        <dbReference type="ARBA" id="ARBA00023136"/>
    </source>
</evidence>
<keyword evidence="12" id="KW-1185">Reference proteome</keyword>
<dbReference type="InParanoid" id="A0A3Q3ET72"/>
<dbReference type="Pfam" id="PF00168">
    <property type="entry name" value="C2"/>
    <property type="match status" value="1"/>
</dbReference>
<dbReference type="GO" id="GO:0051607">
    <property type="term" value="P:defense response to virus"/>
    <property type="evidence" value="ECO:0007669"/>
    <property type="project" value="TreeGrafter"/>
</dbReference>
<evidence type="ECO:0000256" key="8">
    <source>
        <dbReference type="SAM" id="SignalP"/>
    </source>
</evidence>
<reference evidence="11" key="1">
    <citation type="submission" date="2025-08" db="UniProtKB">
        <authorList>
            <consortium name="Ensembl"/>
        </authorList>
    </citation>
    <scope>IDENTIFICATION</scope>
</reference>
<dbReference type="GO" id="GO:0022829">
    <property type="term" value="F:wide pore channel activity"/>
    <property type="evidence" value="ECO:0007669"/>
    <property type="project" value="TreeGrafter"/>
</dbReference>
<dbReference type="GO" id="GO:0016020">
    <property type="term" value="C:membrane"/>
    <property type="evidence" value="ECO:0007669"/>
    <property type="project" value="UniProtKB-SubCell"/>
</dbReference>
<dbReference type="PANTHER" id="PTHR46096">
    <property type="entry name" value="PERFORIN-1"/>
    <property type="match status" value="1"/>
</dbReference>
<keyword evidence="8" id="KW-0732">Signal</keyword>
<dbReference type="InterPro" id="IPR020863">
    <property type="entry name" value="MACPF_CS"/>
</dbReference>
<dbReference type="InterPro" id="IPR000008">
    <property type="entry name" value="C2_dom"/>
</dbReference>
<keyword evidence="5" id="KW-0204">Cytolysis</keyword>
<keyword evidence="7" id="KW-1015">Disulfide bond</keyword>
<dbReference type="InterPro" id="IPR052784">
    <property type="entry name" value="Perforin-1_pore-forming"/>
</dbReference>
<dbReference type="GO" id="GO:0005576">
    <property type="term" value="C:extracellular region"/>
    <property type="evidence" value="ECO:0007669"/>
    <property type="project" value="UniProtKB-SubCell"/>
</dbReference>
<feature type="domain" description="C2" evidence="9">
    <location>
        <begin position="354"/>
        <end position="471"/>
    </location>
</feature>
<dbReference type="AlphaFoldDB" id="A0A3Q3ET72"/>
<dbReference type="SUPFAM" id="SSF49562">
    <property type="entry name" value="C2 domain (Calcium/lipid-binding domain, CaLB)"/>
    <property type="match status" value="1"/>
</dbReference>
<feature type="signal peptide" evidence="8">
    <location>
        <begin position="1"/>
        <end position="25"/>
    </location>
</feature>
<evidence type="ECO:0000313" key="12">
    <source>
        <dbReference type="Proteomes" id="UP000261660"/>
    </source>
</evidence>
<dbReference type="GeneTree" id="ENSGT00940000164067"/>
<evidence type="ECO:0000256" key="5">
    <source>
        <dbReference type="ARBA" id="ARBA00022852"/>
    </source>
</evidence>
<evidence type="ECO:0000256" key="1">
    <source>
        <dbReference type="ARBA" id="ARBA00004370"/>
    </source>
</evidence>
<dbReference type="SMART" id="SM00239">
    <property type="entry name" value="C2"/>
    <property type="match status" value="1"/>
</dbReference>